<feature type="compositionally biased region" description="Low complexity" evidence="1">
    <location>
        <begin position="23"/>
        <end position="42"/>
    </location>
</feature>
<gene>
    <name evidence="2" type="ORF">I551_1328</name>
</gene>
<keyword evidence="3" id="KW-1185">Reference proteome</keyword>
<dbReference type="EMBL" id="JAOL01000080">
    <property type="protein sequence ID" value="EUA92147.1"/>
    <property type="molecule type" value="Genomic_DNA"/>
</dbReference>
<evidence type="ECO:0000313" key="3">
    <source>
        <dbReference type="Proteomes" id="UP000020681"/>
    </source>
</evidence>
<sequence length="42" mass="4403">MGRAAIPATLAGERRPSRHPRRATATALTSRSAAARGAQKCE</sequence>
<accession>A0ABP3ALY1</accession>
<organism evidence="2 3">
    <name type="scientific">Mycobacterium ulcerans str. Harvey</name>
    <dbReference type="NCBI Taxonomy" id="1299332"/>
    <lineage>
        <taxon>Bacteria</taxon>
        <taxon>Bacillati</taxon>
        <taxon>Actinomycetota</taxon>
        <taxon>Actinomycetes</taxon>
        <taxon>Mycobacteriales</taxon>
        <taxon>Mycobacteriaceae</taxon>
        <taxon>Mycobacterium</taxon>
        <taxon>Mycobacterium ulcerans group</taxon>
    </lineage>
</organism>
<evidence type="ECO:0000313" key="2">
    <source>
        <dbReference type="EMBL" id="EUA92147.1"/>
    </source>
</evidence>
<reference evidence="2 3" key="1">
    <citation type="submission" date="2014-01" db="EMBL/GenBank/DDBJ databases">
        <authorList>
            <person name="Dobos K."/>
            <person name="Lenaerts A."/>
            <person name="Ordway D."/>
            <person name="DeGroote M.A."/>
            <person name="Parker T."/>
            <person name="Sizemore C."/>
            <person name="Tallon L.J."/>
            <person name="Sadzewicz L.K."/>
            <person name="Sengamalay N."/>
            <person name="Fraser C.M."/>
            <person name="Hine E."/>
            <person name="Shefchek K.A."/>
            <person name="Das S.P."/>
            <person name="Tettelin H."/>
        </authorList>
    </citation>
    <scope>NUCLEOTIDE SEQUENCE [LARGE SCALE GENOMIC DNA]</scope>
    <source>
        <strain evidence="2 3">Harvey</strain>
    </source>
</reference>
<proteinExistence type="predicted"/>
<evidence type="ECO:0000256" key="1">
    <source>
        <dbReference type="SAM" id="MobiDB-lite"/>
    </source>
</evidence>
<protein>
    <submittedName>
        <fullName evidence="2">Uncharacterized protein</fullName>
    </submittedName>
</protein>
<name>A0ABP3ALY1_MYCUL</name>
<feature type="region of interest" description="Disordered" evidence="1">
    <location>
        <begin position="1"/>
        <end position="42"/>
    </location>
</feature>
<dbReference type="Proteomes" id="UP000020681">
    <property type="component" value="Unassembled WGS sequence"/>
</dbReference>
<comment type="caution">
    <text evidence="2">The sequence shown here is derived from an EMBL/GenBank/DDBJ whole genome shotgun (WGS) entry which is preliminary data.</text>
</comment>